<dbReference type="PROSITE" id="PS51353">
    <property type="entry name" value="ARSC"/>
    <property type="match status" value="1"/>
</dbReference>
<organism evidence="3 4">
    <name type="scientific">Algoriphagus pacificus</name>
    <dbReference type="NCBI Taxonomy" id="2811234"/>
    <lineage>
        <taxon>Bacteria</taxon>
        <taxon>Pseudomonadati</taxon>
        <taxon>Bacteroidota</taxon>
        <taxon>Cytophagia</taxon>
        <taxon>Cytophagales</taxon>
        <taxon>Cyclobacteriaceae</taxon>
        <taxon>Algoriphagus</taxon>
    </lineage>
</organism>
<dbReference type="Gene3D" id="3.40.30.10">
    <property type="entry name" value="Glutaredoxin"/>
    <property type="match status" value="1"/>
</dbReference>
<dbReference type="PANTHER" id="PTHR30041">
    <property type="entry name" value="ARSENATE REDUCTASE"/>
    <property type="match status" value="1"/>
</dbReference>
<accession>A0ABS3CER7</accession>
<dbReference type="Proteomes" id="UP000664480">
    <property type="component" value="Unassembled WGS sequence"/>
</dbReference>
<dbReference type="EMBL" id="JAFKCU010000002">
    <property type="protein sequence ID" value="MBN7815602.1"/>
    <property type="molecule type" value="Genomic_DNA"/>
</dbReference>
<dbReference type="InterPro" id="IPR006504">
    <property type="entry name" value="Tscrpt_reg_Spx/MgsR"/>
</dbReference>
<dbReference type="PANTHER" id="PTHR30041:SF8">
    <property type="entry name" value="PROTEIN YFFB"/>
    <property type="match status" value="1"/>
</dbReference>
<comment type="similarity">
    <text evidence="1 2">Belongs to the ArsC family.</text>
</comment>
<dbReference type="Pfam" id="PF03960">
    <property type="entry name" value="ArsC"/>
    <property type="match status" value="1"/>
</dbReference>
<sequence>MSVKVYGIKNCNTMKKAFDFLQEKGVDYEFIDYKKQKPSKDLLKGFLKKTDLESLVNKKGTTYRKQDEETKEALNSTDQALEILVENSSMIKRPVIVYPDGKLTLGFDSDEISKHLGQ</sequence>
<evidence type="ECO:0000256" key="1">
    <source>
        <dbReference type="ARBA" id="ARBA00007198"/>
    </source>
</evidence>
<evidence type="ECO:0000313" key="4">
    <source>
        <dbReference type="Proteomes" id="UP000664480"/>
    </source>
</evidence>
<reference evidence="3 4" key="1">
    <citation type="submission" date="2021-03" db="EMBL/GenBank/DDBJ databases">
        <title>novel species isolated from a fishpond in China.</title>
        <authorList>
            <person name="Lu H."/>
            <person name="Cai Z."/>
        </authorList>
    </citation>
    <scope>NUCLEOTIDE SEQUENCE [LARGE SCALE GENOMIC DNA]</scope>
    <source>
        <strain evidence="3 4">YJ13C</strain>
    </source>
</reference>
<keyword evidence="4" id="KW-1185">Reference proteome</keyword>
<dbReference type="InterPro" id="IPR036249">
    <property type="entry name" value="Thioredoxin-like_sf"/>
</dbReference>
<dbReference type="NCBIfam" id="TIGR01617">
    <property type="entry name" value="arsC_related"/>
    <property type="match status" value="1"/>
</dbReference>
<dbReference type="RefSeq" id="WP_206586262.1">
    <property type="nucleotide sequence ID" value="NZ_JAFKCU010000002.1"/>
</dbReference>
<evidence type="ECO:0000256" key="2">
    <source>
        <dbReference type="PROSITE-ProRule" id="PRU01282"/>
    </source>
</evidence>
<proteinExistence type="inferred from homology"/>
<name>A0ABS3CER7_9BACT</name>
<gene>
    <name evidence="3" type="ORF">J0A69_09190</name>
</gene>
<dbReference type="SUPFAM" id="SSF52833">
    <property type="entry name" value="Thioredoxin-like"/>
    <property type="match status" value="1"/>
</dbReference>
<dbReference type="InterPro" id="IPR006660">
    <property type="entry name" value="Arsenate_reductase-like"/>
</dbReference>
<protein>
    <submittedName>
        <fullName evidence="3">Spx/MgsR family RNA polymerase-binding regulatory protein</fullName>
    </submittedName>
</protein>
<comment type="caution">
    <text evidence="3">The sequence shown here is derived from an EMBL/GenBank/DDBJ whole genome shotgun (WGS) entry which is preliminary data.</text>
</comment>
<evidence type="ECO:0000313" key="3">
    <source>
        <dbReference type="EMBL" id="MBN7815602.1"/>
    </source>
</evidence>